<dbReference type="PANTHER" id="PTHR46104">
    <property type="entry name" value="GENE 9195-RELATED-RELATED"/>
    <property type="match status" value="1"/>
</dbReference>
<dbReference type="Proteomes" id="UP000275652">
    <property type="component" value="Unassembled WGS sequence"/>
</dbReference>
<comment type="caution">
    <text evidence="1">The sequence shown here is derived from an EMBL/GenBank/DDBJ whole genome shotgun (WGS) entry which is preliminary data.</text>
</comment>
<protein>
    <submittedName>
        <fullName evidence="1">Uncharacterized protein</fullName>
    </submittedName>
</protein>
<gene>
    <name evidence="1" type="ORF">DYB28_015065</name>
</gene>
<organism evidence="1 2">
    <name type="scientific">Aphanomyces astaci</name>
    <name type="common">Crayfish plague agent</name>
    <dbReference type="NCBI Taxonomy" id="112090"/>
    <lineage>
        <taxon>Eukaryota</taxon>
        <taxon>Sar</taxon>
        <taxon>Stramenopiles</taxon>
        <taxon>Oomycota</taxon>
        <taxon>Saprolegniomycetes</taxon>
        <taxon>Saprolegniales</taxon>
        <taxon>Verrucalvaceae</taxon>
        <taxon>Aphanomyces</taxon>
    </lineage>
</organism>
<sequence>MRVEGVTLKSTAETLTEDQLALEDDIDVKKRAMVQELDVYVNEKRAAMTKESDLFNNMVESERAALKTKVTARETELLEEKKRKEVEFLEIQKQAKADNGGRVPPMLLQEHRAYLVKMDDDRRKERDDAEVLAGEKENQKQDAFNRKLALSEAGIINRQALTAHRLLALRKDMMNTLRMQEKSWQNKASGWLEKATRKVAVKEQEDAENALAMKKRKKV</sequence>
<evidence type="ECO:0000313" key="2">
    <source>
        <dbReference type="Proteomes" id="UP000275652"/>
    </source>
</evidence>
<evidence type="ECO:0000313" key="1">
    <source>
        <dbReference type="EMBL" id="RLO01864.1"/>
    </source>
</evidence>
<dbReference type="EMBL" id="QUTI01035097">
    <property type="protein sequence ID" value="RLO01864.1"/>
    <property type="molecule type" value="Genomic_DNA"/>
</dbReference>
<dbReference type="AlphaFoldDB" id="A0A9X8DR72"/>
<dbReference type="PANTHER" id="PTHR46104:SF1">
    <property type="entry name" value="GENE 9195-RELATED"/>
    <property type="match status" value="1"/>
</dbReference>
<accession>A0A9X8DR72</accession>
<proteinExistence type="predicted"/>
<reference evidence="1 2" key="1">
    <citation type="journal article" date="2018" name="J. Invertebr. Pathol.">
        <title>New genotyping method for the causative agent of crayfish plague (Aphanomyces astaci) based on whole genome data.</title>
        <authorList>
            <person name="Minardi D."/>
            <person name="Studholme D.J."/>
            <person name="van der Giezen M."/>
            <person name="Pretto T."/>
            <person name="Oidtmann B."/>
        </authorList>
    </citation>
    <scope>NUCLEOTIDE SEQUENCE [LARGE SCALE GENOMIC DNA]</scope>
    <source>
        <strain evidence="1 2">KB13</strain>
    </source>
</reference>
<name>A0A9X8DR72_APHAT</name>